<dbReference type="InterPro" id="IPR008551">
    <property type="entry name" value="TANGO2"/>
</dbReference>
<dbReference type="GO" id="GO:0009306">
    <property type="term" value="P:protein secretion"/>
    <property type="evidence" value="ECO:0007669"/>
    <property type="project" value="TreeGrafter"/>
</dbReference>
<sequence>MSRSLNLGLYEDIIQKREVEEHYLLGKSHRRAKQGMCVTFFVLGHPKYKLIVLGNRDEYLDRPADRAHFWTEIGAPDVLAGVDLGHVKAADPMGTSPKGTITQTGVEQNVVLKSGVQYDRETVTSETPAAAAAVSGVTNEQRKNPTAKDDVDAVSPVSTTTTAAGLAALKTHGSWMGINKRTGHFVFLTNFREHPSLTNPSALTRGYLVRDFLMSDALDAVAYARAVHSDYGKYNGFNLIVGTIDPHQAAPLGYYCGNRSSARDQPPEPLQQGIVYGMSNGVLVNGESTWPKVERGKLLLQQALDEECADPDALIDNLLRILADKTTYDDAELPPNMYNYQVEKALCPICIDRSRTPNGQYGTRTHTIILVDHQNQTRFVEVNRYAVVGPTAADTTSLLAVDEHENRLDFRFVLGDSR</sequence>
<dbReference type="Pfam" id="PF05742">
    <property type="entry name" value="TANGO2"/>
    <property type="match status" value="2"/>
</dbReference>
<dbReference type="GO" id="GO:0007030">
    <property type="term" value="P:Golgi organization"/>
    <property type="evidence" value="ECO:0007669"/>
    <property type="project" value="TreeGrafter"/>
</dbReference>
<feature type="compositionally biased region" description="Basic and acidic residues" evidence="1">
    <location>
        <begin position="140"/>
        <end position="151"/>
    </location>
</feature>
<accession>A0A507DUQ7</accession>
<evidence type="ECO:0000313" key="3">
    <source>
        <dbReference type="Proteomes" id="UP000318582"/>
    </source>
</evidence>
<evidence type="ECO:0000256" key="1">
    <source>
        <dbReference type="SAM" id="MobiDB-lite"/>
    </source>
</evidence>
<evidence type="ECO:0000313" key="2">
    <source>
        <dbReference type="EMBL" id="TPX54937.1"/>
    </source>
</evidence>
<dbReference type="EMBL" id="QEAQ01000133">
    <property type="protein sequence ID" value="TPX54937.1"/>
    <property type="molecule type" value="Genomic_DNA"/>
</dbReference>
<name>A0A507DUQ7_9FUNG</name>
<organism evidence="2 3">
    <name type="scientific">Powellomyces hirtus</name>
    <dbReference type="NCBI Taxonomy" id="109895"/>
    <lineage>
        <taxon>Eukaryota</taxon>
        <taxon>Fungi</taxon>
        <taxon>Fungi incertae sedis</taxon>
        <taxon>Chytridiomycota</taxon>
        <taxon>Chytridiomycota incertae sedis</taxon>
        <taxon>Chytridiomycetes</taxon>
        <taxon>Spizellomycetales</taxon>
        <taxon>Powellomycetaceae</taxon>
        <taxon>Powellomyces</taxon>
    </lineage>
</organism>
<dbReference type="PANTHER" id="PTHR17985:SF8">
    <property type="entry name" value="TRANSPORT AND GOLGI ORGANIZATION PROTEIN 2 HOMOLOG"/>
    <property type="match status" value="1"/>
</dbReference>
<dbReference type="AlphaFoldDB" id="A0A507DUQ7"/>
<keyword evidence="3" id="KW-1185">Reference proteome</keyword>
<protein>
    <submittedName>
        <fullName evidence="2">Uncharacterized protein</fullName>
    </submittedName>
</protein>
<feature type="region of interest" description="Disordered" evidence="1">
    <location>
        <begin position="135"/>
        <end position="155"/>
    </location>
</feature>
<reference evidence="2 3" key="1">
    <citation type="journal article" date="2019" name="Sci. Rep.">
        <title>Comparative genomics of chytrid fungi reveal insights into the obligate biotrophic and pathogenic lifestyle of Synchytrium endobioticum.</title>
        <authorList>
            <person name="van de Vossenberg B.T.L.H."/>
            <person name="Warris S."/>
            <person name="Nguyen H.D.T."/>
            <person name="van Gent-Pelzer M.P.E."/>
            <person name="Joly D.L."/>
            <person name="van de Geest H.C."/>
            <person name="Bonants P.J.M."/>
            <person name="Smith D.S."/>
            <person name="Levesque C.A."/>
            <person name="van der Lee T.A.J."/>
        </authorList>
    </citation>
    <scope>NUCLEOTIDE SEQUENCE [LARGE SCALE GENOMIC DNA]</scope>
    <source>
        <strain evidence="2 3">CBS 809.83</strain>
    </source>
</reference>
<proteinExistence type="predicted"/>
<dbReference type="Proteomes" id="UP000318582">
    <property type="component" value="Unassembled WGS sequence"/>
</dbReference>
<dbReference type="PANTHER" id="PTHR17985">
    <property type="entry name" value="SER/THR-RICH PROTEIN T10 IN DGCR REGION"/>
    <property type="match status" value="1"/>
</dbReference>
<gene>
    <name evidence="2" type="ORF">PhCBS80983_g05684</name>
</gene>
<dbReference type="GO" id="GO:0005794">
    <property type="term" value="C:Golgi apparatus"/>
    <property type="evidence" value="ECO:0007669"/>
    <property type="project" value="TreeGrafter"/>
</dbReference>
<comment type="caution">
    <text evidence="2">The sequence shown here is derived from an EMBL/GenBank/DDBJ whole genome shotgun (WGS) entry which is preliminary data.</text>
</comment>